<dbReference type="Pfam" id="PF04397">
    <property type="entry name" value="LytTR"/>
    <property type="match status" value="1"/>
</dbReference>
<dbReference type="SUPFAM" id="SSF52172">
    <property type="entry name" value="CheY-like"/>
    <property type="match status" value="1"/>
</dbReference>
<dbReference type="PROSITE" id="PS50110">
    <property type="entry name" value="RESPONSE_REGULATORY"/>
    <property type="match status" value="1"/>
</dbReference>
<dbReference type="GO" id="GO:0003677">
    <property type="term" value="F:DNA binding"/>
    <property type="evidence" value="ECO:0007669"/>
    <property type="project" value="UniProtKB-KW"/>
</dbReference>
<evidence type="ECO:0000259" key="2">
    <source>
        <dbReference type="PROSITE" id="PS50110"/>
    </source>
</evidence>
<evidence type="ECO:0000256" key="1">
    <source>
        <dbReference type="PROSITE-ProRule" id="PRU00169"/>
    </source>
</evidence>
<protein>
    <submittedName>
        <fullName evidence="4">DNA-binding response regulator</fullName>
    </submittedName>
</protein>
<feature type="domain" description="HTH LytTR-type" evidence="3">
    <location>
        <begin position="161"/>
        <end position="262"/>
    </location>
</feature>
<dbReference type="Gene3D" id="2.40.50.1020">
    <property type="entry name" value="LytTr DNA-binding domain"/>
    <property type="match status" value="1"/>
</dbReference>
<dbReference type="SMART" id="SM00850">
    <property type="entry name" value="LytTR"/>
    <property type="match status" value="1"/>
</dbReference>
<dbReference type="Gene3D" id="3.40.50.2300">
    <property type="match status" value="1"/>
</dbReference>
<comment type="caution">
    <text evidence="4">The sequence shown here is derived from an EMBL/GenBank/DDBJ whole genome shotgun (WGS) entry which is preliminary data.</text>
</comment>
<sequence length="262" mass="29710">MSNPLQPKRGGKTLIIEDEKAALRNLKAVMQEVDTDFEIVGEVDSIFDGVEWFRTHPMPEPVFMDIHLADGSAFDICAQVDITCPIIFTTACDEYALRAFKVNSVADLLKPISRTDLREVMYKLELLGGQVKEEKQPDLSAIIRSLKKEENYKTHFLVPVKGDKLLPVSVEAIQYFYISNGLVKAVDSEGKEFVFSQSLDELAEQLNPHDFFRANRQFIVSRKAVSDISLWFNGRLTINLKVPVPEKIIISKAKASELKDWF</sequence>
<proteinExistence type="predicted"/>
<keyword evidence="1" id="KW-0597">Phosphoprotein</keyword>
<dbReference type="PANTHER" id="PTHR37299">
    <property type="entry name" value="TRANSCRIPTIONAL REGULATOR-RELATED"/>
    <property type="match status" value="1"/>
</dbReference>
<reference evidence="4 5" key="1">
    <citation type="submission" date="2018-08" db="EMBL/GenBank/DDBJ databases">
        <title>A genome reference for cultivated species of the human gut microbiota.</title>
        <authorList>
            <person name="Zou Y."/>
            <person name="Xue W."/>
            <person name="Luo G."/>
        </authorList>
    </citation>
    <scope>NUCLEOTIDE SEQUENCE [LARGE SCALE GENOMIC DNA]</scope>
    <source>
        <strain evidence="4 5">OM06-2</strain>
    </source>
</reference>
<feature type="modified residue" description="4-aspartylphosphate" evidence="1">
    <location>
        <position position="65"/>
    </location>
</feature>
<accession>A0A3E4ZFP7</accession>
<dbReference type="InterPro" id="IPR001789">
    <property type="entry name" value="Sig_transdc_resp-reg_receiver"/>
</dbReference>
<evidence type="ECO:0000313" key="4">
    <source>
        <dbReference type="EMBL" id="RGM93856.1"/>
    </source>
</evidence>
<dbReference type="Pfam" id="PF00072">
    <property type="entry name" value="Response_reg"/>
    <property type="match status" value="1"/>
</dbReference>
<feature type="domain" description="Response regulatory" evidence="2">
    <location>
        <begin position="12"/>
        <end position="125"/>
    </location>
</feature>
<dbReference type="InterPro" id="IPR046947">
    <property type="entry name" value="LytR-like"/>
</dbReference>
<dbReference type="PROSITE" id="PS50930">
    <property type="entry name" value="HTH_LYTTR"/>
    <property type="match status" value="1"/>
</dbReference>
<dbReference type="GO" id="GO:0000156">
    <property type="term" value="F:phosphorelay response regulator activity"/>
    <property type="evidence" value="ECO:0007669"/>
    <property type="project" value="InterPro"/>
</dbReference>
<evidence type="ECO:0000259" key="3">
    <source>
        <dbReference type="PROSITE" id="PS50930"/>
    </source>
</evidence>
<dbReference type="InterPro" id="IPR007492">
    <property type="entry name" value="LytTR_DNA-bd_dom"/>
</dbReference>
<dbReference type="InterPro" id="IPR011006">
    <property type="entry name" value="CheY-like_superfamily"/>
</dbReference>
<name>A0A3E4ZFP7_9BACT</name>
<dbReference type="EMBL" id="QSTW01000001">
    <property type="protein sequence ID" value="RGM93856.1"/>
    <property type="molecule type" value="Genomic_DNA"/>
</dbReference>
<dbReference type="SMART" id="SM00448">
    <property type="entry name" value="REC"/>
    <property type="match status" value="1"/>
</dbReference>
<evidence type="ECO:0000313" key="5">
    <source>
        <dbReference type="Proteomes" id="UP000260814"/>
    </source>
</evidence>
<gene>
    <name evidence="4" type="ORF">DXB87_00725</name>
</gene>
<keyword evidence="4" id="KW-0238">DNA-binding</keyword>
<dbReference type="AlphaFoldDB" id="A0A3E4ZFP7"/>
<dbReference type="PANTHER" id="PTHR37299:SF1">
    <property type="entry name" value="STAGE 0 SPORULATION PROTEIN A HOMOLOG"/>
    <property type="match status" value="1"/>
</dbReference>
<organism evidence="4 5">
    <name type="scientific">Phocaeicola plebeius</name>
    <dbReference type="NCBI Taxonomy" id="310297"/>
    <lineage>
        <taxon>Bacteria</taxon>
        <taxon>Pseudomonadati</taxon>
        <taxon>Bacteroidota</taxon>
        <taxon>Bacteroidia</taxon>
        <taxon>Bacteroidales</taxon>
        <taxon>Bacteroidaceae</taxon>
        <taxon>Phocaeicola</taxon>
    </lineage>
</organism>
<dbReference type="Proteomes" id="UP000260814">
    <property type="component" value="Unassembled WGS sequence"/>
</dbReference>